<sequence length="187" mass="21699">MRIGILDVNIKNRKPGTCWVCKQGIETGELHAVVILRYGKGQQAVLKLRVAQGQAWTKKSGLKYRRLHLKDCLAKWLIVVHHFRTEARRERKGRPKGSGQLPQMSDEDKLTRRRLVRRRAATLRLIMKEEDGPRLILLVARLKSLGKQMEVDVIEDMAHRDSENVRLLNTKIRRVKELTDGQPTRTR</sequence>
<proteinExistence type="predicted"/>
<comment type="caution">
    <text evidence="2">The sequence shown here is derived from an EMBL/GenBank/DDBJ whole genome shotgun (WGS) entry which is preliminary data.</text>
</comment>
<dbReference type="EMBL" id="LAZR01063245">
    <property type="protein sequence ID" value="KKK59876.1"/>
    <property type="molecule type" value="Genomic_DNA"/>
</dbReference>
<gene>
    <name evidence="2" type="ORF">LCGC14_3029960</name>
</gene>
<organism evidence="2">
    <name type="scientific">marine sediment metagenome</name>
    <dbReference type="NCBI Taxonomy" id="412755"/>
    <lineage>
        <taxon>unclassified sequences</taxon>
        <taxon>metagenomes</taxon>
        <taxon>ecological metagenomes</taxon>
    </lineage>
</organism>
<feature type="region of interest" description="Disordered" evidence="1">
    <location>
        <begin position="88"/>
        <end position="109"/>
    </location>
</feature>
<protein>
    <submittedName>
        <fullName evidence="2">Uncharacterized protein</fullName>
    </submittedName>
</protein>
<accession>A0A0F8ZIW7</accession>
<name>A0A0F8ZIW7_9ZZZZ</name>
<evidence type="ECO:0000256" key="1">
    <source>
        <dbReference type="SAM" id="MobiDB-lite"/>
    </source>
</evidence>
<evidence type="ECO:0000313" key="2">
    <source>
        <dbReference type="EMBL" id="KKK59876.1"/>
    </source>
</evidence>
<reference evidence="2" key="1">
    <citation type="journal article" date="2015" name="Nature">
        <title>Complex archaea that bridge the gap between prokaryotes and eukaryotes.</title>
        <authorList>
            <person name="Spang A."/>
            <person name="Saw J.H."/>
            <person name="Jorgensen S.L."/>
            <person name="Zaremba-Niedzwiedzka K."/>
            <person name="Martijn J."/>
            <person name="Lind A.E."/>
            <person name="van Eijk R."/>
            <person name="Schleper C."/>
            <person name="Guy L."/>
            <person name="Ettema T.J."/>
        </authorList>
    </citation>
    <scope>NUCLEOTIDE SEQUENCE</scope>
</reference>
<dbReference type="AlphaFoldDB" id="A0A0F8ZIW7"/>